<protein>
    <submittedName>
        <fullName evidence="1">28026_t:CDS:1</fullName>
    </submittedName>
</protein>
<feature type="non-terminal residue" evidence="1">
    <location>
        <position position="1"/>
    </location>
</feature>
<dbReference type="Proteomes" id="UP000789920">
    <property type="component" value="Unassembled WGS sequence"/>
</dbReference>
<feature type="non-terminal residue" evidence="1">
    <location>
        <position position="110"/>
    </location>
</feature>
<dbReference type="EMBL" id="CAJVQC010094330">
    <property type="protein sequence ID" value="CAG8827736.1"/>
    <property type="molecule type" value="Genomic_DNA"/>
</dbReference>
<accession>A0ACA9S663</accession>
<comment type="caution">
    <text evidence="1">The sequence shown here is derived from an EMBL/GenBank/DDBJ whole genome shotgun (WGS) entry which is preliminary data.</text>
</comment>
<name>A0ACA9S663_9GLOM</name>
<evidence type="ECO:0000313" key="2">
    <source>
        <dbReference type="Proteomes" id="UP000789920"/>
    </source>
</evidence>
<reference evidence="1" key="1">
    <citation type="submission" date="2021-06" db="EMBL/GenBank/DDBJ databases">
        <authorList>
            <person name="Kallberg Y."/>
            <person name="Tangrot J."/>
            <person name="Rosling A."/>
        </authorList>
    </citation>
    <scope>NUCLEOTIDE SEQUENCE</scope>
    <source>
        <strain evidence="1">MA461A</strain>
    </source>
</reference>
<gene>
    <name evidence="1" type="ORF">RPERSI_LOCUS27053</name>
</gene>
<evidence type="ECO:0000313" key="1">
    <source>
        <dbReference type="EMBL" id="CAG8827736.1"/>
    </source>
</evidence>
<sequence length="110" mass="11818">TGGMISDFANRKLKMRGRLMSQFLVLLLEGVFLLIFRFSLTTLTSSIIVMIIFSYFTQAGCGTTYGIAPFIDPEIYGTVAGLIGTGGTLGGIAFASVFKYYADSLSTGFV</sequence>
<organism evidence="1 2">
    <name type="scientific">Racocetra persica</name>
    <dbReference type="NCBI Taxonomy" id="160502"/>
    <lineage>
        <taxon>Eukaryota</taxon>
        <taxon>Fungi</taxon>
        <taxon>Fungi incertae sedis</taxon>
        <taxon>Mucoromycota</taxon>
        <taxon>Glomeromycotina</taxon>
        <taxon>Glomeromycetes</taxon>
        <taxon>Diversisporales</taxon>
        <taxon>Gigasporaceae</taxon>
        <taxon>Racocetra</taxon>
    </lineage>
</organism>
<proteinExistence type="predicted"/>
<keyword evidence="2" id="KW-1185">Reference proteome</keyword>